<organism evidence="1 2">
    <name type="scientific">Dyadobacter fanqingshengii</name>
    <dbReference type="NCBI Taxonomy" id="2906443"/>
    <lineage>
        <taxon>Bacteria</taxon>
        <taxon>Pseudomonadati</taxon>
        <taxon>Bacteroidota</taxon>
        <taxon>Cytophagia</taxon>
        <taxon>Cytophagales</taxon>
        <taxon>Spirosomataceae</taxon>
        <taxon>Dyadobacter</taxon>
    </lineage>
</organism>
<name>A0A9X1P8S1_9BACT</name>
<protein>
    <submittedName>
        <fullName evidence="1">Uncharacterized protein</fullName>
    </submittedName>
</protein>
<evidence type="ECO:0000313" key="2">
    <source>
        <dbReference type="Proteomes" id="UP001139700"/>
    </source>
</evidence>
<evidence type="ECO:0000313" key="1">
    <source>
        <dbReference type="EMBL" id="MCF0040120.1"/>
    </source>
</evidence>
<accession>A0A9X1P8S1</accession>
<comment type="caution">
    <text evidence="1">The sequence shown here is derived from an EMBL/GenBank/DDBJ whole genome shotgun (WGS) entry which is preliminary data.</text>
</comment>
<dbReference type="EMBL" id="JAJTTA010000002">
    <property type="protein sequence ID" value="MCF0040120.1"/>
    <property type="molecule type" value="Genomic_DNA"/>
</dbReference>
<dbReference type="RefSeq" id="WP_234612561.1">
    <property type="nucleotide sequence ID" value="NZ_CP098806.1"/>
</dbReference>
<keyword evidence="2" id="KW-1185">Reference proteome</keyword>
<reference evidence="1" key="1">
    <citation type="submission" date="2021-12" db="EMBL/GenBank/DDBJ databases">
        <title>Novel species in genus Dyadobacter.</title>
        <authorList>
            <person name="Ma C."/>
        </authorList>
    </citation>
    <scope>NUCLEOTIDE SEQUENCE</scope>
    <source>
        <strain evidence="1">CY399</strain>
    </source>
</reference>
<dbReference type="Proteomes" id="UP001139700">
    <property type="component" value="Unassembled WGS sequence"/>
</dbReference>
<proteinExistence type="predicted"/>
<sequence>MEEAFKWWITEIYPALPPNRKTGHLKNAWRDYTYNLGISEKRMKQILSEFGTVDVKTIVTFIPE</sequence>
<dbReference type="AlphaFoldDB" id="A0A9X1P8S1"/>
<gene>
    <name evidence="1" type="ORF">LXM24_08505</name>
</gene>